<dbReference type="GO" id="GO:0016887">
    <property type="term" value="F:ATP hydrolysis activity"/>
    <property type="evidence" value="ECO:0007669"/>
    <property type="project" value="InterPro"/>
</dbReference>
<dbReference type="GO" id="GO:0005886">
    <property type="term" value="C:plasma membrane"/>
    <property type="evidence" value="ECO:0007669"/>
    <property type="project" value="UniProtKB-SubCell"/>
</dbReference>
<dbReference type="AlphaFoldDB" id="A0A5R8Z1V5"/>
<protein>
    <submittedName>
        <fullName evidence="11">ABC transporter ATP-binding protein</fullName>
    </submittedName>
</protein>
<dbReference type="InterPro" id="IPR039421">
    <property type="entry name" value="Type_1_exporter"/>
</dbReference>
<proteinExistence type="predicted"/>
<evidence type="ECO:0000256" key="8">
    <source>
        <dbReference type="SAM" id="Phobius"/>
    </source>
</evidence>
<accession>A0A5R8Z1V5</accession>
<dbReference type="GO" id="GO:0034040">
    <property type="term" value="F:ATPase-coupled lipid transmembrane transporter activity"/>
    <property type="evidence" value="ECO:0007669"/>
    <property type="project" value="TreeGrafter"/>
</dbReference>
<evidence type="ECO:0000256" key="7">
    <source>
        <dbReference type="SAM" id="MobiDB-lite"/>
    </source>
</evidence>
<dbReference type="EMBL" id="VANP01000005">
    <property type="protein sequence ID" value="TLP59591.1"/>
    <property type="molecule type" value="Genomic_DNA"/>
</dbReference>
<comment type="caution">
    <text evidence="11">The sequence shown here is derived from an EMBL/GenBank/DDBJ whole genome shotgun (WGS) entry which is preliminary data.</text>
</comment>
<feature type="transmembrane region" description="Helical" evidence="8">
    <location>
        <begin position="166"/>
        <end position="185"/>
    </location>
</feature>
<gene>
    <name evidence="11" type="ORF">FED44_14910</name>
</gene>
<keyword evidence="2 8" id="KW-0812">Transmembrane</keyword>
<dbReference type="InterPro" id="IPR003593">
    <property type="entry name" value="AAA+_ATPase"/>
</dbReference>
<feature type="domain" description="ABC transmembrane type-1" evidence="10">
    <location>
        <begin position="46"/>
        <end position="319"/>
    </location>
</feature>
<dbReference type="Pfam" id="PF00005">
    <property type="entry name" value="ABC_tran"/>
    <property type="match status" value="1"/>
</dbReference>
<dbReference type="Proteomes" id="UP000309033">
    <property type="component" value="Unassembled WGS sequence"/>
</dbReference>
<dbReference type="Gene3D" id="1.20.1560.10">
    <property type="entry name" value="ABC transporter type 1, transmembrane domain"/>
    <property type="match status" value="1"/>
</dbReference>
<dbReference type="SMART" id="SM00382">
    <property type="entry name" value="AAA"/>
    <property type="match status" value="1"/>
</dbReference>
<evidence type="ECO:0000256" key="5">
    <source>
        <dbReference type="ARBA" id="ARBA00022989"/>
    </source>
</evidence>
<dbReference type="SUPFAM" id="SSF90123">
    <property type="entry name" value="ABC transporter transmembrane region"/>
    <property type="match status" value="1"/>
</dbReference>
<feature type="transmembrane region" description="Helical" evidence="8">
    <location>
        <begin position="191"/>
        <end position="208"/>
    </location>
</feature>
<dbReference type="PANTHER" id="PTHR24221:SF654">
    <property type="entry name" value="ATP-BINDING CASSETTE SUB-FAMILY B MEMBER 6"/>
    <property type="match status" value="1"/>
</dbReference>
<evidence type="ECO:0000313" key="12">
    <source>
        <dbReference type="Proteomes" id="UP000309033"/>
    </source>
</evidence>
<evidence type="ECO:0000256" key="6">
    <source>
        <dbReference type="ARBA" id="ARBA00023136"/>
    </source>
</evidence>
<dbReference type="PANTHER" id="PTHR24221">
    <property type="entry name" value="ATP-BINDING CASSETTE SUB-FAMILY B"/>
    <property type="match status" value="1"/>
</dbReference>
<feature type="region of interest" description="Disordered" evidence="7">
    <location>
        <begin position="1"/>
        <end position="26"/>
    </location>
</feature>
<keyword evidence="3" id="KW-0547">Nucleotide-binding</keyword>
<evidence type="ECO:0000259" key="10">
    <source>
        <dbReference type="PROSITE" id="PS50929"/>
    </source>
</evidence>
<feature type="domain" description="ABC transporter" evidence="9">
    <location>
        <begin position="364"/>
        <end position="595"/>
    </location>
</feature>
<name>A0A5R8Z1V5_9ACTN</name>
<dbReference type="InterPro" id="IPR011527">
    <property type="entry name" value="ABC1_TM_dom"/>
</dbReference>
<evidence type="ECO:0000256" key="4">
    <source>
        <dbReference type="ARBA" id="ARBA00022840"/>
    </source>
</evidence>
<dbReference type="PROSITE" id="PS50929">
    <property type="entry name" value="ABC_TM1F"/>
    <property type="match status" value="1"/>
</dbReference>
<keyword evidence="4 11" id="KW-0067">ATP-binding</keyword>
<dbReference type="Gene3D" id="3.40.50.300">
    <property type="entry name" value="P-loop containing nucleotide triphosphate hydrolases"/>
    <property type="match status" value="1"/>
</dbReference>
<dbReference type="GO" id="GO:0005524">
    <property type="term" value="F:ATP binding"/>
    <property type="evidence" value="ECO:0007669"/>
    <property type="project" value="UniProtKB-KW"/>
</dbReference>
<evidence type="ECO:0000256" key="3">
    <source>
        <dbReference type="ARBA" id="ARBA00022741"/>
    </source>
</evidence>
<dbReference type="PROSITE" id="PS50893">
    <property type="entry name" value="ABC_TRANSPORTER_2"/>
    <property type="match status" value="1"/>
</dbReference>
<sequence>MHVHAVTEAGQGSGTTPSPPIPDRGHAPSPWRLLADLLRPRRRPLALAMTWSLVEAAPALLSGLLVAAAVDQGFLAGRPGAGMAWLGLMGATMLVKAVATRLMFPHLAAVVEPVRDDLVRAVVKATVVRAADGGETPDAAAVNRLTRQIETLRSLLSAMLRNSRELGISVIAALVGLLVLSPVAAALVAGPLVAALAVFARLLGVLVARQRELVLSEETLTAQTAHIVAGLRDIAACGAQDPAKAALRTLVDAQARASRALAWAGTSRRLVVMLGAHVPLIGLLLAAPLLIRHGHLTAGEVVGAATYLFTGLEPALRAILDSVGSWGVTLTVTARRIAGTITLPALPAPSRDSARDSVPTGHELRAEHLTFSYSPQATPVVRDLDLTIGEGEHLAVVGPSGVGKSTLAMLMTGLRRPTGGRIRLGGAPLGSVPEARLRSSVALVPQEAYVFAGTVRENLAYLCPETTGDEWLRTAVDAVGAGALVERLGGIDGTIEEPSALSAGERQLIALARVHASPAGVVILDEATCHLDPAAELRAEMALAARPGTLIVIAHRISSAIRARRVLLMDGSAVLTGTHVELIDRSPLYADLVGHWHNDGMRDGEAAGRGLPARER</sequence>
<dbReference type="InterPro" id="IPR027417">
    <property type="entry name" value="P-loop_NTPase"/>
</dbReference>
<reference evidence="11" key="1">
    <citation type="submission" date="2019-05" db="EMBL/GenBank/DDBJ databases">
        <title>Isolation, diversity and antifungal activity of Actinobacteria from wheat.</title>
        <authorList>
            <person name="Yu B."/>
        </authorList>
    </citation>
    <scope>NUCLEOTIDE SEQUENCE [LARGE SCALE GENOMIC DNA]</scope>
    <source>
        <strain evidence="11">NEAU-HEGS1-5</strain>
    </source>
</reference>
<keyword evidence="6 8" id="KW-0472">Membrane</keyword>
<comment type="subcellular location">
    <subcellularLocation>
        <location evidence="1">Cell membrane</location>
        <topology evidence="1">Multi-pass membrane protein</topology>
    </subcellularLocation>
</comment>
<feature type="transmembrane region" description="Helical" evidence="8">
    <location>
        <begin position="82"/>
        <end position="99"/>
    </location>
</feature>
<dbReference type="OrthoDB" id="9806127at2"/>
<dbReference type="SUPFAM" id="SSF52540">
    <property type="entry name" value="P-loop containing nucleoside triphosphate hydrolases"/>
    <property type="match status" value="1"/>
</dbReference>
<keyword evidence="12" id="KW-1185">Reference proteome</keyword>
<evidence type="ECO:0000313" key="11">
    <source>
        <dbReference type="EMBL" id="TLP59591.1"/>
    </source>
</evidence>
<dbReference type="GO" id="GO:0140359">
    <property type="term" value="F:ABC-type transporter activity"/>
    <property type="evidence" value="ECO:0007669"/>
    <property type="project" value="InterPro"/>
</dbReference>
<dbReference type="InterPro" id="IPR003439">
    <property type="entry name" value="ABC_transporter-like_ATP-bd"/>
</dbReference>
<evidence type="ECO:0000259" key="9">
    <source>
        <dbReference type="PROSITE" id="PS50893"/>
    </source>
</evidence>
<dbReference type="InterPro" id="IPR036640">
    <property type="entry name" value="ABC1_TM_sf"/>
</dbReference>
<keyword evidence="5 8" id="KW-1133">Transmembrane helix</keyword>
<evidence type="ECO:0000256" key="1">
    <source>
        <dbReference type="ARBA" id="ARBA00004651"/>
    </source>
</evidence>
<feature type="transmembrane region" description="Helical" evidence="8">
    <location>
        <begin position="270"/>
        <end position="291"/>
    </location>
</feature>
<evidence type="ECO:0000256" key="2">
    <source>
        <dbReference type="ARBA" id="ARBA00022692"/>
    </source>
</evidence>
<feature type="transmembrane region" description="Helical" evidence="8">
    <location>
        <begin position="45"/>
        <end position="70"/>
    </location>
</feature>
<organism evidence="11 12">
    <name type="scientific">Microbispora triticiradicis</name>
    <dbReference type="NCBI Taxonomy" id="2200763"/>
    <lineage>
        <taxon>Bacteria</taxon>
        <taxon>Bacillati</taxon>
        <taxon>Actinomycetota</taxon>
        <taxon>Actinomycetes</taxon>
        <taxon>Streptosporangiales</taxon>
        <taxon>Streptosporangiaceae</taxon>
        <taxon>Microbispora</taxon>
    </lineage>
</organism>